<comment type="caution">
    <text evidence="2">The sequence shown here is derived from an EMBL/GenBank/DDBJ whole genome shotgun (WGS) entry which is preliminary data.</text>
</comment>
<protein>
    <submittedName>
        <fullName evidence="2">Uncharacterized protein</fullName>
    </submittedName>
</protein>
<proteinExistence type="predicted"/>
<gene>
    <name evidence="2" type="ORF">ACE05E_06025</name>
</gene>
<evidence type="ECO:0000313" key="3">
    <source>
        <dbReference type="Proteomes" id="UP001576762"/>
    </source>
</evidence>
<evidence type="ECO:0000256" key="1">
    <source>
        <dbReference type="SAM" id="MobiDB-lite"/>
    </source>
</evidence>
<accession>A0ABV4W5G1</accession>
<sequence length="65" mass="7200">MATLIIPDNTPLAELDKLARAMDKRLQYRPQPTAKPQPEDTTSAIHPRATHPQPGHGLADCTHQH</sequence>
<dbReference type="Proteomes" id="UP001576762">
    <property type="component" value="Unassembled WGS sequence"/>
</dbReference>
<evidence type="ECO:0000313" key="2">
    <source>
        <dbReference type="EMBL" id="MFB2715039.1"/>
    </source>
</evidence>
<reference evidence="2 3" key="1">
    <citation type="submission" date="2024-09" db="EMBL/GenBank/DDBJ databases">
        <title>Draft genome sequences of 6 high pH adapted Marinobacter shengliensis sp. isolated from Mariana forearc serpentinite mud volcanoes.</title>
        <authorList>
            <person name="Elkassas S."/>
            <person name="Serres M."/>
            <person name="Michael N."/>
            <person name="Amina P."/>
            <person name="Teodora Z."/>
            <person name="Julie H."/>
        </authorList>
    </citation>
    <scope>NUCLEOTIDE SEQUENCE [LARGE SCALE GENOMIC DNA]</scope>
    <source>
        <strain evidence="2 3">EB4</strain>
    </source>
</reference>
<name>A0ABV4W5G1_9GAMM</name>
<dbReference type="EMBL" id="JBHFLD010000006">
    <property type="protein sequence ID" value="MFB2715039.1"/>
    <property type="molecule type" value="Genomic_DNA"/>
</dbReference>
<feature type="region of interest" description="Disordered" evidence="1">
    <location>
        <begin position="24"/>
        <end position="65"/>
    </location>
</feature>
<organism evidence="2 3">
    <name type="scientific">Marinobacter shengliensis</name>
    <dbReference type="NCBI Taxonomy" id="1389223"/>
    <lineage>
        <taxon>Bacteria</taxon>
        <taxon>Pseudomonadati</taxon>
        <taxon>Pseudomonadota</taxon>
        <taxon>Gammaproteobacteria</taxon>
        <taxon>Pseudomonadales</taxon>
        <taxon>Marinobacteraceae</taxon>
        <taxon>Marinobacter</taxon>
    </lineage>
</organism>
<dbReference type="RefSeq" id="WP_374813384.1">
    <property type="nucleotide sequence ID" value="NZ_JBHFLD010000006.1"/>
</dbReference>
<keyword evidence="3" id="KW-1185">Reference proteome</keyword>